<accession>A0ABP3REM1</accession>
<keyword evidence="2" id="KW-0472">Membrane</keyword>
<dbReference type="EMBL" id="BAAACA010000021">
    <property type="protein sequence ID" value="GAA0605654.1"/>
    <property type="molecule type" value="Genomic_DNA"/>
</dbReference>
<gene>
    <name evidence="3" type="ORF">GCM10010394_39420</name>
</gene>
<feature type="transmembrane region" description="Helical" evidence="2">
    <location>
        <begin position="64"/>
        <end position="81"/>
    </location>
</feature>
<evidence type="ECO:0000313" key="3">
    <source>
        <dbReference type="EMBL" id="GAA0605654.1"/>
    </source>
</evidence>
<organism evidence="3 4">
    <name type="scientific">Streptomyces crystallinus</name>
    <dbReference type="NCBI Taxonomy" id="68191"/>
    <lineage>
        <taxon>Bacteria</taxon>
        <taxon>Bacillati</taxon>
        <taxon>Actinomycetota</taxon>
        <taxon>Actinomycetes</taxon>
        <taxon>Kitasatosporales</taxon>
        <taxon>Streptomycetaceae</taxon>
        <taxon>Streptomyces</taxon>
    </lineage>
</organism>
<keyword evidence="2" id="KW-0812">Transmembrane</keyword>
<feature type="transmembrane region" description="Helical" evidence="2">
    <location>
        <begin position="36"/>
        <end position="58"/>
    </location>
</feature>
<evidence type="ECO:0000256" key="2">
    <source>
        <dbReference type="SAM" id="Phobius"/>
    </source>
</evidence>
<sequence length="165" mass="16612">MSQSFPPPQQPHQPPQPPGFPGFAPAPPPAPVRDNLAGGLVVAIVAAVVSAVAYGALVGATEHQIGYAAIGVGFLIGWASGKVGGRNPALPVLSAVLALGAVYAGQLVGEAVLGSKQLPVSTSELLFEHLSLVNEAWKADADAMTFLFFAIAAFAAFSGSKKAAA</sequence>
<proteinExistence type="predicted"/>
<dbReference type="Proteomes" id="UP001500668">
    <property type="component" value="Unassembled WGS sequence"/>
</dbReference>
<evidence type="ECO:0000313" key="4">
    <source>
        <dbReference type="Proteomes" id="UP001500668"/>
    </source>
</evidence>
<dbReference type="RefSeq" id="WP_344075018.1">
    <property type="nucleotide sequence ID" value="NZ_BAAACA010000021.1"/>
</dbReference>
<feature type="transmembrane region" description="Helical" evidence="2">
    <location>
        <begin position="143"/>
        <end position="160"/>
    </location>
</feature>
<feature type="region of interest" description="Disordered" evidence="1">
    <location>
        <begin position="1"/>
        <end position="28"/>
    </location>
</feature>
<evidence type="ECO:0000256" key="1">
    <source>
        <dbReference type="SAM" id="MobiDB-lite"/>
    </source>
</evidence>
<comment type="caution">
    <text evidence="3">The sequence shown here is derived from an EMBL/GenBank/DDBJ whole genome shotgun (WGS) entry which is preliminary data.</text>
</comment>
<keyword evidence="2" id="KW-1133">Transmembrane helix</keyword>
<name>A0ABP3REM1_9ACTN</name>
<evidence type="ECO:0008006" key="5">
    <source>
        <dbReference type="Google" id="ProtNLM"/>
    </source>
</evidence>
<protein>
    <recommendedName>
        <fullName evidence="5">Integral membrane protein</fullName>
    </recommendedName>
</protein>
<keyword evidence="4" id="KW-1185">Reference proteome</keyword>
<reference evidence="4" key="1">
    <citation type="journal article" date="2019" name="Int. J. Syst. Evol. Microbiol.">
        <title>The Global Catalogue of Microorganisms (GCM) 10K type strain sequencing project: providing services to taxonomists for standard genome sequencing and annotation.</title>
        <authorList>
            <consortium name="The Broad Institute Genomics Platform"/>
            <consortium name="The Broad Institute Genome Sequencing Center for Infectious Disease"/>
            <person name="Wu L."/>
            <person name="Ma J."/>
        </authorList>
    </citation>
    <scope>NUCLEOTIDE SEQUENCE [LARGE SCALE GENOMIC DNA]</scope>
    <source>
        <strain evidence="4">JCM 5067</strain>
    </source>
</reference>